<accession>A0A1J5PKB5</accession>
<dbReference type="EMBL" id="MLJW01003815">
    <property type="protein sequence ID" value="OIQ71248.1"/>
    <property type="molecule type" value="Genomic_DNA"/>
</dbReference>
<evidence type="ECO:0000313" key="1">
    <source>
        <dbReference type="EMBL" id="OIQ71248.1"/>
    </source>
</evidence>
<name>A0A1J5PKB5_9ZZZZ</name>
<sequence>MIGGLGVGGEAAVFVQRGRHAQVLHLGQTDIVVRDQFQRFKNARLEGSLHRGKGHVRLFVVFVLFLDAAQRVAVGVKFGLVVGGRLARRAGDVDAFDLGTLNLSVFVHRAAKGGLEVDYVAQKDVFGQKFVAPDRDGLKGQRAFAKPEDHRVAARLDPFGDGDLALAGQQFDRAHFAQIHADRVVGAVERFGSGGRDGDFAGG</sequence>
<protein>
    <submittedName>
        <fullName evidence="1">Uncharacterized protein</fullName>
    </submittedName>
</protein>
<dbReference type="AlphaFoldDB" id="A0A1J5PKB5"/>
<reference evidence="1" key="1">
    <citation type="submission" date="2016-10" db="EMBL/GenBank/DDBJ databases">
        <title>Sequence of Gallionella enrichment culture.</title>
        <authorList>
            <person name="Poehlein A."/>
            <person name="Muehling M."/>
            <person name="Daniel R."/>
        </authorList>
    </citation>
    <scope>NUCLEOTIDE SEQUENCE</scope>
</reference>
<proteinExistence type="predicted"/>
<gene>
    <name evidence="1" type="ORF">GALL_471380</name>
</gene>
<organism evidence="1">
    <name type="scientific">mine drainage metagenome</name>
    <dbReference type="NCBI Taxonomy" id="410659"/>
    <lineage>
        <taxon>unclassified sequences</taxon>
        <taxon>metagenomes</taxon>
        <taxon>ecological metagenomes</taxon>
    </lineage>
</organism>
<comment type="caution">
    <text evidence="1">The sequence shown here is derived from an EMBL/GenBank/DDBJ whole genome shotgun (WGS) entry which is preliminary data.</text>
</comment>